<keyword evidence="1" id="KW-0560">Oxidoreductase</keyword>
<dbReference type="Pfam" id="PF12900">
    <property type="entry name" value="Pyridox_ox_2"/>
    <property type="match status" value="1"/>
</dbReference>
<name>A0A6J4VDE7_9BACT</name>
<dbReference type="InterPro" id="IPR012349">
    <property type="entry name" value="Split_barrel_FMN-bd"/>
</dbReference>
<dbReference type="SUPFAM" id="SSF50475">
    <property type="entry name" value="FMN-binding split barrel"/>
    <property type="match status" value="1"/>
</dbReference>
<evidence type="ECO:0000313" key="2">
    <source>
        <dbReference type="EMBL" id="CAA9573026.1"/>
    </source>
</evidence>
<dbReference type="Gene3D" id="2.30.110.10">
    <property type="entry name" value="Electron Transport, Fmn-binding Protein, Chain A"/>
    <property type="match status" value="1"/>
</dbReference>
<dbReference type="EMBL" id="CADCWF010000272">
    <property type="protein sequence ID" value="CAA9573026.1"/>
    <property type="molecule type" value="Genomic_DNA"/>
</dbReference>
<dbReference type="PANTHER" id="PTHR35176">
    <property type="entry name" value="HEME OXYGENASE HI_0854-RELATED"/>
    <property type="match status" value="1"/>
</dbReference>
<protein>
    <recommendedName>
        <fullName evidence="3">Pyridoxamine 5'-phosphate oxidase putative domain-containing protein</fullName>
    </recommendedName>
</protein>
<evidence type="ECO:0000256" key="1">
    <source>
        <dbReference type="ARBA" id="ARBA00023002"/>
    </source>
</evidence>
<dbReference type="GO" id="GO:0005829">
    <property type="term" value="C:cytosol"/>
    <property type="evidence" value="ECO:0007669"/>
    <property type="project" value="TreeGrafter"/>
</dbReference>
<organism evidence="2">
    <name type="scientific">uncultured Thermomicrobiales bacterium</name>
    <dbReference type="NCBI Taxonomy" id="1645740"/>
    <lineage>
        <taxon>Bacteria</taxon>
        <taxon>Pseudomonadati</taxon>
        <taxon>Thermomicrobiota</taxon>
        <taxon>Thermomicrobia</taxon>
        <taxon>Thermomicrobiales</taxon>
        <taxon>environmental samples</taxon>
    </lineage>
</organism>
<dbReference type="GO" id="GO:0016627">
    <property type="term" value="F:oxidoreductase activity, acting on the CH-CH group of donors"/>
    <property type="evidence" value="ECO:0007669"/>
    <property type="project" value="TreeGrafter"/>
</dbReference>
<sequence>MPRTMTEHECQAFLAEPRVGTLSVVADGGRPPLTVPVWYGYEPGGTLSFFTGTQGRRARKTGLLERAGVVSLSVQHGEFPYRYVTVEGTVVGTERRPDADRVLAIVRRYLPEEVAQGIVAAELGRPESESEFVLFTVRPDRWLSFDFADDGG</sequence>
<dbReference type="InterPro" id="IPR052019">
    <property type="entry name" value="F420H2_bilvrd_red/Heme_oxyg"/>
</dbReference>
<dbReference type="InterPro" id="IPR024747">
    <property type="entry name" value="Pyridox_Oxase-rel"/>
</dbReference>
<gene>
    <name evidence="2" type="ORF">AVDCRST_MAG59-3750</name>
</gene>
<proteinExistence type="predicted"/>
<accession>A0A6J4VDE7</accession>
<reference evidence="2" key="1">
    <citation type="submission" date="2020-02" db="EMBL/GenBank/DDBJ databases">
        <authorList>
            <person name="Meier V. D."/>
        </authorList>
    </citation>
    <scope>NUCLEOTIDE SEQUENCE</scope>
    <source>
        <strain evidence="2">AVDCRST_MAG59</strain>
    </source>
</reference>
<dbReference type="PANTHER" id="PTHR35176:SF6">
    <property type="entry name" value="HEME OXYGENASE HI_0854-RELATED"/>
    <property type="match status" value="1"/>
</dbReference>
<dbReference type="GO" id="GO:0070967">
    <property type="term" value="F:coenzyme F420 binding"/>
    <property type="evidence" value="ECO:0007669"/>
    <property type="project" value="TreeGrafter"/>
</dbReference>
<dbReference type="AlphaFoldDB" id="A0A6J4VDE7"/>
<evidence type="ECO:0008006" key="3">
    <source>
        <dbReference type="Google" id="ProtNLM"/>
    </source>
</evidence>